<keyword evidence="10" id="KW-0547">Nucleotide-binding</keyword>
<keyword evidence="10" id="KW-0142">cGMP-binding</keyword>
<feature type="transmembrane region" description="Helical" evidence="17">
    <location>
        <begin position="346"/>
        <end position="365"/>
    </location>
</feature>
<keyword evidence="20" id="KW-1185">Reference proteome</keyword>
<feature type="transmembrane region" description="Helical" evidence="17">
    <location>
        <begin position="197"/>
        <end position="215"/>
    </location>
</feature>
<keyword evidence="9 17" id="KW-1133">Transmembrane helix</keyword>
<evidence type="ECO:0000256" key="12">
    <source>
        <dbReference type="ARBA" id="ARBA00023136"/>
    </source>
</evidence>
<name>A0A7J9DMJ9_9ROSI</name>
<dbReference type="Gene3D" id="2.60.120.10">
    <property type="entry name" value="Jelly Rolls"/>
    <property type="match status" value="2"/>
</dbReference>
<keyword evidence="13" id="KW-0114">cAMP</keyword>
<dbReference type="PANTHER" id="PTHR45651">
    <property type="entry name" value="CYCLIC NUCLEOTIDE-GATED ION CHANNEL 15-RELATED-RELATED"/>
    <property type="match status" value="1"/>
</dbReference>
<dbReference type="SUPFAM" id="SSF81324">
    <property type="entry name" value="Voltage-gated potassium channels"/>
    <property type="match status" value="1"/>
</dbReference>
<keyword evidence="12 17" id="KW-0472">Membrane</keyword>
<evidence type="ECO:0000256" key="6">
    <source>
        <dbReference type="ARBA" id="ARBA00022566"/>
    </source>
</evidence>
<dbReference type="InterPro" id="IPR014710">
    <property type="entry name" value="RmlC-like_jellyroll"/>
</dbReference>
<dbReference type="PRINTS" id="PR01463">
    <property type="entry name" value="EAGCHANLFMLY"/>
</dbReference>
<keyword evidence="5" id="KW-0140">cGMP</keyword>
<organism evidence="19 20">
    <name type="scientific">Gossypium trilobum</name>
    <dbReference type="NCBI Taxonomy" id="34281"/>
    <lineage>
        <taxon>Eukaryota</taxon>
        <taxon>Viridiplantae</taxon>
        <taxon>Streptophyta</taxon>
        <taxon>Embryophyta</taxon>
        <taxon>Tracheophyta</taxon>
        <taxon>Spermatophyta</taxon>
        <taxon>Magnoliopsida</taxon>
        <taxon>eudicotyledons</taxon>
        <taxon>Gunneridae</taxon>
        <taxon>Pentapetalae</taxon>
        <taxon>rosids</taxon>
        <taxon>malvids</taxon>
        <taxon>Malvales</taxon>
        <taxon>Malvaceae</taxon>
        <taxon>Malvoideae</taxon>
        <taxon>Gossypium</taxon>
    </lineage>
</organism>
<dbReference type="GO" id="GO:0030553">
    <property type="term" value="F:cGMP binding"/>
    <property type="evidence" value="ECO:0007669"/>
    <property type="project" value="UniProtKB-KW"/>
</dbReference>
<proteinExistence type="inferred from homology"/>
<evidence type="ECO:0000256" key="1">
    <source>
        <dbReference type="ARBA" id="ARBA00004651"/>
    </source>
</evidence>
<feature type="transmembrane region" description="Helical" evidence="17">
    <location>
        <begin position="163"/>
        <end position="185"/>
    </location>
</feature>
<comment type="caution">
    <text evidence="19">The sequence shown here is derived from an EMBL/GenBank/DDBJ whole genome shotgun (WGS) entry which is preliminary data.</text>
</comment>
<evidence type="ECO:0000256" key="11">
    <source>
        <dbReference type="ARBA" id="ARBA00023065"/>
    </source>
</evidence>
<dbReference type="Gene3D" id="1.10.287.630">
    <property type="entry name" value="Helix hairpin bin"/>
    <property type="match status" value="1"/>
</dbReference>
<dbReference type="Proteomes" id="UP000593568">
    <property type="component" value="Unassembled WGS sequence"/>
</dbReference>
<gene>
    <name evidence="19" type="ORF">Gotri_024519</name>
</gene>
<evidence type="ECO:0000256" key="5">
    <source>
        <dbReference type="ARBA" id="ARBA00022535"/>
    </source>
</evidence>
<comment type="similarity">
    <text evidence="2">Belongs to the cyclic nucleotide-gated cation channel (TC 1.A.1.5) family.</text>
</comment>
<dbReference type="GO" id="GO:0005249">
    <property type="term" value="F:voltage-gated potassium channel activity"/>
    <property type="evidence" value="ECO:0007669"/>
    <property type="project" value="InterPro"/>
</dbReference>
<evidence type="ECO:0000313" key="20">
    <source>
        <dbReference type="Proteomes" id="UP000593568"/>
    </source>
</evidence>
<dbReference type="FunFam" id="1.10.287.630:FF:000003">
    <property type="entry name" value="Cyclic nucleotide-gated ion channel 1"/>
    <property type="match status" value="1"/>
</dbReference>
<sequence>MNGDGMVKLKYNINGTKISEPGTERVESKLPATTRRGKLLKAKVLSRVFSEDFERVKKKILDPRGPVIRRWNKIFLVACLVSLFVDPLFFYLPIVKKDVCIDIGIPLEVILTMVRSLADAFYIVQIFIRFRTSYVAPPSRVFGRGELVIDSGKIASRYLKKSFWIDLLAALPLPQVLIWIIIPNLNGSTMMNTKNMLRFIIIFQYLPRLFLIFPLSSQIVNATGVVTETAWAGAAYNLMLYMLASHVLGACWYLLSIERQEACWKTACDLEEPYCQYEYFDCNKVKDPGRLTWFNSSNITSLCSPSSSSYPFGIYGDALEFNVTTAPFFNNSLGQNLSTSTYAGEIIFAIIIATVGLVLFALLIGNMQTYLQSTTVRLEEWRIKRTDTEQWMRHRQLPPELRQSIRKYDQYKWLATRGVDEEALLEGLPLDLRRDIKRHLCLDLVRRVPLFDQMDERMLDAICERLKPALCTEGTYLVREGDPELLTWALDPRPSVVLPSSTRTVKAISEVEAFALRAEDLKFVAAQFRRLHSKQLRHKFRFYSHQWRTWAACFVQAAWRRFKKRKEATKLRAMEDLMVAEPEPEPTKPVSGLAIYAAKLAASTRRGINMHSESDTGVVSPLQKPAEPDFSVDEE</sequence>
<dbReference type="InterPro" id="IPR005821">
    <property type="entry name" value="Ion_trans_dom"/>
</dbReference>
<dbReference type="SUPFAM" id="SSF51206">
    <property type="entry name" value="cAMP-binding domain-like"/>
    <property type="match status" value="1"/>
</dbReference>
<feature type="transmembrane region" description="Helical" evidence="17">
    <location>
        <begin position="74"/>
        <end position="94"/>
    </location>
</feature>
<evidence type="ECO:0000256" key="9">
    <source>
        <dbReference type="ARBA" id="ARBA00022989"/>
    </source>
</evidence>
<evidence type="ECO:0000313" key="19">
    <source>
        <dbReference type="EMBL" id="MBA0761949.1"/>
    </source>
</evidence>
<dbReference type="PANTHER" id="PTHR45651:SF12">
    <property type="entry name" value="CYCLIC NUCLEOTIDE-GATED ION CHANNEL 15-RELATED"/>
    <property type="match status" value="1"/>
</dbReference>
<keyword evidence="4" id="KW-1003">Cell membrane</keyword>
<evidence type="ECO:0000256" key="4">
    <source>
        <dbReference type="ARBA" id="ARBA00022475"/>
    </source>
</evidence>
<keyword evidence="3" id="KW-0813">Transport</keyword>
<dbReference type="EMBL" id="JABEZW010000003">
    <property type="protein sequence ID" value="MBA0761949.1"/>
    <property type="molecule type" value="Genomic_DNA"/>
</dbReference>
<dbReference type="GO" id="GO:0030552">
    <property type="term" value="F:cAMP binding"/>
    <property type="evidence" value="ECO:0007669"/>
    <property type="project" value="UniProtKB-KW"/>
</dbReference>
<comment type="subcellular location">
    <subcellularLocation>
        <location evidence="1">Cell membrane</location>
        <topology evidence="1">Multi-pass membrane protein</topology>
    </subcellularLocation>
</comment>
<keyword evidence="6" id="KW-0116">cAMP-binding</keyword>
<keyword evidence="8" id="KW-0112">Calmodulin-binding</keyword>
<evidence type="ECO:0000256" key="13">
    <source>
        <dbReference type="ARBA" id="ARBA00023149"/>
    </source>
</evidence>
<evidence type="ECO:0000256" key="10">
    <source>
        <dbReference type="ARBA" id="ARBA00022992"/>
    </source>
</evidence>
<dbReference type="GO" id="GO:0005516">
    <property type="term" value="F:calmodulin binding"/>
    <property type="evidence" value="ECO:0007669"/>
    <property type="project" value="UniProtKB-KW"/>
</dbReference>
<feature type="transmembrane region" description="Helical" evidence="17">
    <location>
        <begin position="235"/>
        <end position="255"/>
    </location>
</feature>
<protein>
    <recommendedName>
        <fullName evidence="18">Ion transport domain-containing protein</fullName>
    </recommendedName>
</protein>
<reference evidence="19 20" key="1">
    <citation type="journal article" date="2019" name="Genome Biol. Evol.">
        <title>Insights into the evolution of the New World diploid cottons (Gossypium, subgenus Houzingenia) based on genome sequencing.</title>
        <authorList>
            <person name="Grover C.E."/>
            <person name="Arick M.A. 2nd"/>
            <person name="Thrash A."/>
            <person name="Conover J.L."/>
            <person name="Sanders W.S."/>
            <person name="Peterson D.G."/>
            <person name="Frelichowski J.E."/>
            <person name="Scheffler J.A."/>
            <person name="Scheffler B.E."/>
            <person name="Wendel J.F."/>
        </authorList>
    </citation>
    <scope>NUCLEOTIDE SEQUENCE [LARGE SCALE GENOMIC DNA]</scope>
    <source>
        <strain evidence="19">8</strain>
        <tissue evidence="19">Leaf</tissue>
    </source>
</reference>
<keyword evidence="7 17" id="KW-0812">Transmembrane</keyword>
<feature type="domain" description="Ion transport" evidence="18">
    <location>
        <begin position="70"/>
        <end position="377"/>
    </location>
</feature>
<dbReference type="InterPro" id="IPR018490">
    <property type="entry name" value="cNMP-bd_dom_sf"/>
</dbReference>
<dbReference type="AlphaFoldDB" id="A0A7J9DMJ9"/>
<keyword evidence="14" id="KW-1071">Ligand-gated ion channel</keyword>
<evidence type="ECO:0000256" key="16">
    <source>
        <dbReference type="SAM" id="MobiDB-lite"/>
    </source>
</evidence>
<accession>A0A7J9DMJ9</accession>
<evidence type="ECO:0000259" key="18">
    <source>
        <dbReference type="Pfam" id="PF00520"/>
    </source>
</evidence>
<keyword evidence="15" id="KW-0407">Ion channel</keyword>
<dbReference type="Gene3D" id="1.10.287.70">
    <property type="match status" value="1"/>
</dbReference>
<evidence type="ECO:0000256" key="2">
    <source>
        <dbReference type="ARBA" id="ARBA00010486"/>
    </source>
</evidence>
<dbReference type="GO" id="GO:0005886">
    <property type="term" value="C:plasma membrane"/>
    <property type="evidence" value="ECO:0007669"/>
    <property type="project" value="UniProtKB-SubCell"/>
</dbReference>
<dbReference type="Pfam" id="PF00520">
    <property type="entry name" value="Ion_trans"/>
    <property type="match status" value="1"/>
</dbReference>
<dbReference type="InterPro" id="IPR003938">
    <property type="entry name" value="K_chnl_volt-dep_EAG/ELK/ERG"/>
</dbReference>
<evidence type="ECO:0000256" key="15">
    <source>
        <dbReference type="ARBA" id="ARBA00023303"/>
    </source>
</evidence>
<keyword evidence="11" id="KW-0406">Ion transport</keyword>
<evidence type="ECO:0000256" key="8">
    <source>
        <dbReference type="ARBA" id="ARBA00022860"/>
    </source>
</evidence>
<evidence type="ECO:0000256" key="14">
    <source>
        <dbReference type="ARBA" id="ARBA00023286"/>
    </source>
</evidence>
<evidence type="ECO:0000256" key="7">
    <source>
        <dbReference type="ARBA" id="ARBA00022692"/>
    </source>
</evidence>
<feature type="region of interest" description="Disordered" evidence="16">
    <location>
        <begin position="611"/>
        <end position="635"/>
    </location>
</feature>
<evidence type="ECO:0000256" key="17">
    <source>
        <dbReference type="SAM" id="Phobius"/>
    </source>
</evidence>
<evidence type="ECO:0000256" key="3">
    <source>
        <dbReference type="ARBA" id="ARBA00022448"/>
    </source>
</evidence>